<proteinExistence type="evidence at transcript level"/>
<organism evidence="2">
    <name type="scientific">Picea sitchensis</name>
    <name type="common">Sitka spruce</name>
    <name type="synonym">Pinus sitchensis</name>
    <dbReference type="NCBI Taxonomy" id="3332"/>
    <lineage>
        <taxon>Eukaryota</taxon>
        <taxon>Viridiplantae</taxon>
        <taxon>Streptophyta</taxon>
        <taxon>Embryophyta</taxon>
        <taxon>Tracheophyta</taxon>
        <taxon>Spermatophyta</taxon>
        <taxon>Pinopsida</taxon>
        <taxon>Pinidae</taxon>
        <taxon>Conifers I</taxon>
        <taxon>Pinales</taxon>
        <taxon>Pinaceae</taxon>
        <taxon>Picea</taxon>
    </lineage>
</organism>
<dbReference type="AlphaFoldDB" id="D5AD55"/>
<reference evidence="2" key="1">
    <citation type="submission" date="2010-04" db="EMBL/GenBank/DDBJ databases">
        <authorList>
            <person name="Reid K.E."/>
            <person name="Liao N."/>
            <person name="Chan S."/>
            <person name="Docking R."/>
            <person name="Taylor G."/>
            <person name="Moore R."/>
            <person name="Mayo M."/>
            <person name="Munro S."/>
            <person name="King J."/>
            <person name="Yanchuk A."/>
            <person name="Holt R."/>
            <person name="Jones S."/>
            <person name="Marra M."/>
            <person name="Ritland C.E."/>
            <person name="Ritland K."/>
            <person name="Bohlmann J."/>
        </authorList>
    </citation>
    <scope>NUCLEOTIDE SEQUENCE</scope>
    <source>
        <tissue evidence="2">Bud</tissue>
    </source>
</reference>
<dbReference type="EMBL" id="BT124207">
    <property type="protein sequence ID" value="ADE77474.1"/>
    <property type="molecule type" value="mRNA"/>
</dbReference>
<evidence type="ECO:0000256" key="1">
    <source>
        <dbReference type="SAM" id="MobiDB-lite"/>
    </source>
</evidence>
<protein>
    <submittedName>
        <fullName evidence="2">Uncharacterized protein</fullName>
    </submittedName>
</protein>
<sequence>MCGQCQFVAEKVKEPHIHAKKDPNPKNCQFIVKGQMETCNSANHLQSSKDSTTSSVHCLLEREDGKKGSFISSPGQRINNLTGNICARKLNGKHHILCENGCAVKGSKLTNGNDGRLDPEIHSNGTTHSDPLLKRKWLDDGRDKEGESSKSPKISVQVPNMQCSDGSKACYSIKSLEAYYINDSCHHNIVELHSICDHKKNEDGENSMGQAAAFTLLLEEEFEDDPK</sequence>
<feature type="region of interest" description="Disordered" evidence="1">
    <location>
        <begin position="113"/>
        <end position="135"/>
    </location>
</feature>
<accession>D5AD55</accession>
<evidence type="ECO:0000313" key="2">
    <source>
        <dbReference type="EMBL" id="ADE77474.1"/>
    </source>
</evidence>
<name>D5AD55_PICSI</name>